<sequence>MSTVFSFIHQKRVKFSHLQNFHHRLTKRELQQIFAVSNHNDVPEYALIDVSRKEFSDGTVHLLFNAWDQKFHVDLKRNLKLLSPHLISVVRDGSRSSRSQGLPAHLKADCHFHGKVLSHDNVSAAISYCDYLTGTIVMDNHFLLLQTVPQRLRHLHQVKQHHIIYKREVDPSSNLDDAPEGQLPKLNDESNEKEFCDVSKSFDDAIGMFNKATAAAGTAIADPLKICQQKPAEKYLITEGPTFNYTIPVEGNLDSLFIFPQLDPVTLEIGLFLDSKLYEHFQREFIDDPEQHLVDFSLALINNVHVLYQQSSMTPNLDIVIVRFELWKKQPTGLDTLAHRNGQAQTLLNLFCRHQATLNPGTDLTDPEHWDHGILLTGYDIYHTTTSVAGVAPVARMCDQIFACSLVEGMHLGRSFVLAHEMGHNMGMVHDGIQNQCGRSCCLMSAVNGAGKTTWSECSVREFNAFLLQLDESGHGNCLRDGSEGLLIYNHMKDSRLPGQRFTADQQCSYFWGRGFEVEIPRGKKMDDICRILWCGNNGSTISTAHPALEGSWCGGSKFCIEGQCQQWPQRTAPAKVNGGWTEWSGKERRCPISQCQITGSIQIKSQMRTCTKPSPNNGGRKCIGSNVRGLICGDVNSSCKAMTLLEYGTKVCTAIKNDHEKPDRQLTGATFFHSTQPCKVWCHLTDSELIRNKGQYPDGSPCGAGQFCVGGQCLTLMCNNKAVVQSRKDCPAILGSDSEEWTGWSEWSECSIFCDSGGKQQRKRICQSQKCIGESMDSRSCFPKISSCRESEKQKRCNASCGDKMQDRTQICMKGQNCPSAVKPGRQCSKVTFPVTQAQQFQVSCVAWHEWELWSACSTTCGSGQRSRKRQCSQMNGCEGEGIQIEPCETKKCLLEIWGDWLPCSASCGLGFQLRERLCDGSLCASGQKQARTCNEKDCNNGGTLLQLWSDWSDWLPCSASCGEGIQIRVRKCIAGNCPKLDSVIDQRRCVLRPCPEWTSWSDWSDCLTCERKEVRHRERHCRIGLIQADAEGHECPGGAKEIGTCDISCEISTFTSDKKSRRKVNTSDRIVEVINSELKVLAIWEQWQEWQPCSRTCGAGTRIRKGICQSGINCTKGEPILDIQLCNGNSCGTSEKATVSAAHGLLLVMKVCKPDSGSARQLSFFCSEWMLYPVISSSFSDACDDRRRYTISEDQQQFLGSPNLNGASGHVVACPKVAIGPTRVIGAFVQAVVALLVIRSGAKCVLIQGSYCIGSSFDQRSCILRTACIGTPINGRWTSWSEWS</sequence>
<feature type="active site" evidence="12">
    <location>
        <position position="421"/>
    </location>
</feature>
<keyword evidence="8 12" id="KW-0862">Zinc</keyword>
<organism evidence="17">
    <name type="scientific">Brugia pahangi</name>
    <name type="common">Filarial nematode worm</name>
    <dbReference type="NCBI Taxonomy" id="6280"/>
    <lineage>
        <taxon>Eukaryota</taxon>
        <taxon>Metazoa</taxon>
        <taxon>Ecdysozoa</taxon>
        <taxon>Nematoda</taxon>
        <taxon>Chromadorea</taxon>
        <taxon>Rhabditida</taxon>
        <taxon>Spirurina</taxon>
        <taxon>Spiruromorpha</taxon>
        <taxon>Filarioidea</taxon>
        <taxon>Onchocercidae</taxon>
        <taxon>Brugia</taxon>
    </lineage>
</organism>
<keyword evidence="16" id="KW-1185">Reference proteome</keyword>
<dbReference type="SMART" id="SM00209">
    <property type="entry name" value="TSP1"/>
    <property type="match status" value="6"/>
</dbReference>
<dbReference type="GO" id="GO:0030198">
    <property type="term" value="P:extracellular matrix organization"/>
    <property type="evidence" value="ECO:0007669"/>
    <property type="project" value="TreeGrafter"/>
</dbReference>
<evidence type="ECO:0000256" key="12">
    <source>
        <dbReference type="PROSITE-ProRule" id="PRU00276"/>
    </source>
</evidence>
<dbReference type="PANTHER" id="PTHR13723:SF315">
    <property type="entry name" value="NO LONG NERVE CORD, ISOFORM C"/>
    <property type="match status" value="1"/>
</dbReference>
<evidence type="ECO:0000256" key="11">
    <source>
        <dbReference type="ARBA" id="ARBA00023180"/>
    </source>
</evidence>
<dbReference type="GO" id="GO:0005576">
    <property type="term" value="C:extracellular region"/>
    <property type="evidence" value="ECO:0007669"/>
    <property type="project" value="UniProtKB-SubCell"/>
</dbReference>
<feature type="binding site" evidence="12">
    <location>
        <position position="424"/>
    </location>
    <ligand>
        <name>Zn(2+)</name>
        <dbReference type="ChEBI" id="CHEBI:29105"/>
        <note>catalytic</note>
    </ligand>
</feature>
<keyword evidence="9" id="KW-0482">Metalloprotease</keyword>
<proteinExistence type="predicted"/>
<keyword evidence="2" id="KW-0964">Secreted</keyword>
<keyword evidence="7" id="KW-0378">Hydrolase</keyword>
<feature type="domain" description="Peptidase M12B" evidence="14">
    <location>
        <begin position="265"/>
        <end position="467"/>
    </location>
</feature>
<dbReference type="InterPro" id="IPR024079">
    <property type="entry name" value="MetalloPept_cat_dom_sf"/>
</dbReference>
<dbReference type="Gene3D" id="3.40.390.10">
    <property type="entry name" value="Collagenase (Catalytic Domain)"/>
    <property type="match status" value="1"/>
</dbReference>
<dbReference type="Gene3D" id="3.40.1620.60">
    <property type="match status" value="1"/>
</dbReference>
<dbReference type="GO" id="GO:0031012">
    <property type="term" value="C:extracellular matrix"/>
    <property type="evidence" value="ECO:0007669"/>
    <property type="project" value="TreeGrafter"/>
</dbReference>
<dbReference type="InterPro" id="IPR057401">
    <property type="entry name" value="Adt-1/2-like_dom"/>
</dbReference>
<evidence type="ECO:0000256" key="9">
    <source>
        <dbReference type="ARBA" id="ARBA00023049"/>
    </source>
</evidence>
<dbReference type="Pfam" id="PF01562">
    <property type="entry name" value="Pep_M12B_propep"/>
    <property type="match status" value="1"/>
</dbReference>
<dbReference type="SUPFAM" id="SSF82895">
    <property type="entry name" value="TSP-1 type 1 repeat"/>
    <property type="match status" value="6"/>
</dbReference>
<evidence type="ECO:0000256" key="8">
    <source>
        <dbReference type="ARBA" id="ARBA00022833"/>
    </source>
</evidence>
<reference evidence="17" key="1">
    <citation type="submission" date="2016-04" db="UniProtKB">
        <authorList>
            <consortium name="WormBaseParasite"/>
        </authorList>
    </citation>
    <scope>IDENTIFICATION</scope>
</reference>
<dbReference type="WBParaSite" id="BPAG_0001269301-mRNA-1">
    <property type="protein sequence ID" value="BPAG_0001269301-mRNA-1"/>
    <property type="gene ID" value="BPAG_0001269301"/>
</dbReference>
<dbReference type="GO" id="GO:0006508">
    <property type="term" value="P:proteolysis"/>
    <property type="evidence" value="ECO:0007669"/>
    <property type="project" value="UniProtKB-KW"/>
</dbReference>
<keyword evidence="5" id="KW-0732">Signal</keyword>
<comment type="caution">
    <text evidence="12">Lacks conserved residue(s) required for the propagation of feature annotation.</text>
</comment>
<evidence type="ECO:0000256" key="13">
    <source>
        <dbReference type="SAM" id="MobiDB-lite"/>
    </source>
</evidence>
<dbReference type="InterPro" id="IPR036383">
    <property type="entry name" value="TSP1_rpt_sf"/>
</dbReference>
<dbReference type="Pfam" id="PF00090">
    <property type="entry name" value="TSP_1"/>
    <property type="match status" value="6"/>
</dbReference>
<dbReference type="InterPro" id="IPR002870">
    <property type="entry name" value="Peptidase_M12B_N"/>
</dbReference>
<dbReference type="GO" id="GO:0046872">
    <property type="term" value="F:metal ion binding"/>
    <property type="evidence" value="ECO:0007669"/>
    <property type="project" value="UniProtKB-KW"/>
</dbReference>
<accession>A0A158PSC1</accession>
<name>A0A158PSC1_BRUPA</name>
<evidence type="ECO:0000259" key="14">
    <source>
        <dbReference type="PROSITE" id="PS50215"/>
    </source>
</evidence>
<protein>
    <submittedName>
        <fullName evidence="17">Peptidase M12B domain-containing protein</fullName>
    </submittedName>
</protein>
<dbReference type="InterPro" id="IPR001590">
    <property type="entry name" value="Peptidase_M12B"/>
</dbReference>
<feature type="binding site" evidence="12">
    <location>
        <position position="430"/>
    </location>
    <ligand>
        <name>Zn(2+)</name>
        <dbReference type="ChEBI" id="CHEBI:29105"/>
        <note>catalytic</note>
    </ligand>
</feature>
<evidence type="ECO:0000256" key="7">
    <source>
        <dbReference type="ARBA" id="ARBA00022801"/>
    </source>
</evidence>
<dbReference type="Pfam" id="PF01421">
    <property type="entry name" value="Reprolysin"/>
    <property type="match status" value="1"/>
</dbReference>
<evidence type="ECO:0000313" key="16">
    <source>
        <dbReference type="Proteomes" id="UP000278627"/>
    </source>
</evidence>
<dbReference type="STRING" id="6280.A0A158PSC1"/>
<feature type="disulfide bond" evidence="12">
    <location>
        <begin position="437"/>
        <end position="442"/>
    </location>
</feature>
<dbReference type="Pfam" id="PF17771">
    <property type="entry name" value="ADAMTS_CR_2"/>
    <property type="match status" value="1"/>
</dbReference>
<evidence type="ECO:0000256" key="10">
    <source>
        <dbReference type="ARBA" id="ARBA00023157"/>
    </source>
</evidence>
<dbReference type="PANTHER" id="PTHR13723">
    <property type="entry name" value="ADAMTS A DISINTEGRIN AND METALLOPROTEASE WITH THROMBOSPONDIN MOTIFS PROTEASE"/>
    <property type="match status" value="1"/>
</dbReference>
<evidence type="ECO:0000256" key="2">
    <source>
        <dbReference type="ARBA" id="ARBA00022525"/>
    </source>
</evidence>
<dbReference type="PROSITE" id="PS50215">
    <property type="entry name" value="ADAM_MEPRO"/>
    <property type="match status" value="1"/>
</dbReference>
<dbReference type="PROSITE" id="PS50092">
    <property type="entry name" value="TSP1"/>
    <property type="match status" value="6"/>
</dbReference>
<dbReference type="Pfam" id="PF25379">
    <property type="entry name" value="Adt-1"/>
    <property type="match status" value="1"/>
</dbReference>
<keyword evidence="3" id="KW-0645">Protease</keyword>
<dbReference type="Gene3D" id="2.20.100.10">
    <property type="entry name" value="Thrombospondin type-1 (TSP1) repeat"/>
    <property type="match status" value="7"/>
</dbReference>
<evidence type="ECO:0000256" key="4">
    <source>
        <dbReference type="ARBA" id="ARBA00022723"/>
    </source>
</evidence>
<evidence type="ECO:0000256" key="5">
    <source>
        <dbReference type="ARBA" id="ARBA00022729"/>
    </source>
</evidence>
<keyword evidence="10 12" id="KW-1015">Disulfide bond</keyword>
<reference evidence="15 16" key="2">
    <citation type="submission" date="2018-11" db="EMBL/GenBank/DDBJ databases">
        <authorList>
            <consortium name="Pathogen Informatics"/>
        </authorList>
    </citation>
    <scope>NUCLEOTIDE SEQUENCE [LARGE SCALE GENOMIC DNA]</scope>
</reference>
<evidence type="ECO:0000256" key="3">
    <source>
        <dbReference type="ARBA" id="ARBA00022670"/>
    </source>
</evidence>
<dbReference type="InterPro" id="IPR000884">
    <property type="entry name" value="TSP1_rpt"/>
</dbReference>
<dbReference type="SUPFAM" id="SSF55486">
    <property type="entry name" value="Metalloproteases ('zincins'), catalytic domain"/>
    <property type="match status" value="1"/>
</dbReference>
<dbReference type="InterPro" id="IPR041645">
    <property type="entry name" value="ADAMTS_CR_2"/>
</dbReference>
<gene>
    <name evidence="15" type="ORF">BPAG_LOCUS12655</name>
</gene>
<keyword evidence="11" id="KW-0325">Glycoprotein</keyword>
<dbReference type="EMBL" id="UZAD01013310">
    <property type="protein sequence ID" value="VDN93841.1"/>
    <property type="molecule type" value="Genomic_DNA"/>
</dbReference>
<evidence type="ECO:0000313" key="15">
    <source>
        <dbReference type="EMBL" id="VDN93841.1"/>
    </source>
</evidence>
<dbReference type="GO" id="GO:0004222">
    <property type="term" value="F:metalloendopeptidase activity"/>
    <property type="evidence" value="ECO:0007669"/>
    <property type="project" value="InterPro"/>
</dbReference>
<dbReference type="Proteomes" id="UP000278627">
    <property type="component" value="Unassembled WGS sequence"/>
</dbReference>
<keyword evidence="6" id="KW-0677">Repeat</keyword>
<keyword evidence="4 12" id="KW-0479">Metal-binding</keyword>
<evidence type="ECO:0000256" key="6">
    <source>
        <dbReference type="ARBA" id="ARBA00022737"/>
    </source>
</evidence>
<dbReference type="CDD" id="cd04273">
    <property type="entry name" value="ZnMc_ADAMTS_like"/>
    <property type="match status" value="1"/>
</dbReference>
<dbReference type="InterPro" id="IPR050439">
    <property type="entry name" value="ADAMTS_ADAMTS-like"/>
</dbReference>
<comment type="subcellular location">
    <subcellularLocation>
        <location evidence="1">Secreted</location>
    </subcellularLocation>
</comment>
<evidence type="ECO:0000256" key="1">
    <source>
        <dbReference type="ARBA" id="ARBA00004613"/>
    </source>
</evidence>
<evidence type="ECO:0000313" key="17">
    <source>
        <dbReference type="WBParaSite" id="BPAG_0001269301-mRNA-1"/>
    </source>
</evidence>
<feature type="region of interest" description="Disordered" evidence="13">
    <location>
        <begin position="170"/>
        <end position="192"/>
    </location>
</feature>
<feature type="binding site" evidence="12">
    <location>
        <position position="420"/>
    </location>
    <ligand>
        <name>Zn(2+)</name>
        <dbReference type="ChEBI" id="CHEBI:29105"/>
        <note>catalytic</note>
    </ligand>
</feature>